<reference evidence="2 3" key="1">
    <citation type="journal article" date="2013" name="Genome Announc.">
        <title>Draft Genome Sequence of Arthrobacter crystallopoietes Strain BAB-32, Revealing Genes for Bioremediation.</title>
        <authorList>
            <person name="Joshi M.N."/>
            <person name="Pandit A.S."/>
            <person name="Sharma A."/>
            <person name="Pandya R.V."/>
            <person name="Desai S.M."/>
            <person name="Saxena A.K."/>
            <person name="Bagatharia S.B."/>
        </authorList>
    </citation>
    <scope>NUCLEOTIDE SEQUENCE [LARGE SCALE GENOMIC DNA]</scope>
    <source>
        <strain evidence="2 3">BAB-32</strain>
    </source>
</reference>
<evidence type="ECO:0000313" key="2">
    <source>
        <dbReference type="EMBL" id="EMY35233.1"/>
    </source>
</evidence>
<evidence type="ECO:0000313" key="3">
    <source>
        <dbReference type="Proteomes" id="UP000010729"/>
    </source>
</evidence>
<dbReference type="EMBL" id="ANPE02000080">
    <property type="protein sequence ID" value="EMY35233.1"/>
    <property type="molecule type" value="Genomic_DNA"/>
</dbReference>
<dbReference type="Proteomes" id="UP000010729">
    <property type="component" value="Unassembled WGS sequence"/>
</dbReference>
<organism evidence="2 3">
    <name type="scientific">Arthrobacter crystallopoietes BAB-32</name>
    <dbReference type="NCBI Taxonomy" id="1246476"/>
    <lineage>
        <taxon>Bacteria</taxon>
        <taxon>Bacillati</taxon>
        <taxon>Actinomycetota</taxon>
        <taxon>Actinomycetes</taxon>
        <taxon>Micrococcales</taxon>
        <taxon>Micrococcaceae</taxon>
        <taxon>Crystallibacter</taxon>
    </lineage>
</organism>
<dbReference type="SUPFAM" id="SSF51182">
    <property type="entry name" value="RmlC-like cupins"/>
    <property type="match status" value="1"/>
</dbReference>
<dbReference type="Pfam" id="PF07883">
    <property type="entry name" value="Cupin_2"/>
    <property type="match status" value="1"/>
</dbReference>
<dbReference type="InterPro" id="IPR011051">
    <property type="entry name" value="RmlC_Cupin_sf"/>
</dbReference>
<protein>
    <recommendedName>
        <fullName evidence="1">Cupin type-2 domain-containing protein</fullName>
    </recommendedName>
</protein>
<sequence length="109" mass="12486">MRPDWPNNRGRFIIPNHPQGWNNFALSEWELESCAWEDFHPHDETNLVISGELHIQADGKTVVLHPGDAARVKAGRVGRYWAPTYAKMVAIYGPNPVGMDSHSFKYWDL</sequence>
<proteinExistence type="predicted"/>
<feature type="domain" description="Cupin type-2" evidence="1">
    <location>
        <begin position="37"/>
        <end position="91"/>
    </location>
</feature>
<dbReference type="OrthoDB" id="4623473at2"/>
<dbReference type="AlphaFoldDB" id="N1VAC3"/>
<name>N1VAC3_9MICC</name>
<keyword evidence="3" id="KW-1185">Reference proteome</keyword>
<dbReference type="InterPro" id="IPR013096">
    <property type="entry name" value="Cupin_2"/>
</dbReference>
<dbReference type="InterPro" id="IPR014710">
    <property type="entry name" value="RmlC-like_jellyroll"/>
</dbReference>
<evidence type="ECO:0000259" key="1">
    <source>
        <dbReference type="Pfam" id="PF07883"/>
    </source>
</evidence>
<accession>N1VAC3</accession>
<comment type="caution">
    <text evidence="2">The sequence shown here is derived from an EMBL/GenBank/DDBJ whole genome shotgun (WGS) entry which is preliminary data.</text>
</comment>
<dbReference type="Gene3D" id="2.60.120.10">
    <property type="entry name" value="Jelly Rolls"/>
    <property type="match status" value="1"/>
</dbReference>
<gene>
    <name evidence="2" type="ORF">D477_005491</name>
</gene>